<dbReference type="InterPro" id="IPR029026">
    <property type="entry name" value="tRNA_m1G_MTases_N"/>
</dbReference>
<reference evidence="12" key="3">
    <citation type="submission" date="2023-10" db="EMBL/GenBank/DDBJ databases">
        <authorList>
            <person name="Picardeau M."/>
            <person name="Thibeaux R."/>
        </authorList>
    </citation>
    <scope>NUCLEOTIDE SEQUENCE</scope>
    <source>
        <strain evidence="12">ATI7-C-A5</strain>
    </source>
</reference>
<keyword evidence="4 10" id="KW-0698">rRNA processing</keyword>
<comment type="caution">
    <text evidence="13">The sequence shown here is derived from an EMBL/GenBank/DDBJ whole genome shotgun (WGS) entry which is preliminary data.</text>
</comment>
<dbReference type="InterPro" id="IPR029028">
    <property type="entry name" value="Alpha/beta_knot_MTases"/>
</dbReference>
<dbReference type="EMBL" id="NPEF02000004">
    <property type="protein sequence ID" value="MDV6234907.1"/>
    <property type="molecule type" value="Genomic_DNA"/>
</dbReference>
<dbReference type="OrthoDB" id="9815641at2"/>
<evidence type="ECO:0000313" key="12">
    <source>
        <dbReference type="EMBL" id="MDV6234907.1"/>
    </source>
</evidence>
<comment type="subcellular location">
    <subcellularLocation>
        <location evidence="1 10">Cytoplasm</location>
    </subcellularLocation>
</comment>
<evidence type="ECO:0000256" key="5">
    <source>
        <dbReference type="ARBA" id="ARBA00022603"/>
    </source>
</evidence>
<dbReference type="NCBIfam" id="NF008704">
    <property type="entry name" value="PRK11713.6-3"/>
    <property type="match status" value="1"/>
</dbReference>
<organism evidence="13">
    <name type="scientific">Leptospira ellisii</name>
    <dbReference type="NCBI Taxonomy" id="2023197"/>
    <lineage>
        <taxon>Bacteria</taxon>
        <taxon>Pseudomonadati</taxon>
        <taxon>Spirochaetota</taxon>
        <taxon>Spirochaetia</taxon>
        <taxon>Leptospirales</taxon>
        <taxon>Leptospiraceae</taxon>
        <taxon>Leptospira</taxon>
    </lineage>
</organism>
<evidence type="ECO:0000256" key="4">
    <source>
        <dbReference type="ARBA" id="ARBA00022552"/>
    </source>
</evidence>
<evidence type="ECO:0000256" key="9">
    <source>
        <dbReference type="ARBA" id="ARBA00047944"/>
    </source>
</evidence>
<keyword evidence="5 10" id="KW-0489">Methyltransferase</keyword>
<dbReference type="GO" id="GO:0005737">
    <property type="term" value="C:cytoplasm"/>
    <property type="evidence" value="ECO:0007669"/>
    <property type="project" value="UniProtKB-SubCell"/>
</dbReference>
<accession>A0A2N0B8V2</accession>
<gene>
    <name evidence="12" type="ORF">CH379_004590</name>
    <name evidence="13" type="ORF">CH379_10240</name>
</gene>
<evidence type="ECO:0000256" key="2">
    <source>
        <dbReference type="ARBA" id="ARBA00005528"/>
    </source>
</evidence>
<dbReference type="PIRSF" id="PIRSF015601">
    <property type="entry name" value="MTase_slr0722"/>
    <property type="match status" value="1"/>
</dbReference>
<evidence type="ECO:0000256" key="1">
    <source>
        <dbReference type="ARBA" id="ARBA00004496"/>
    </source>
</evidence>
<keyword evidence="6 10" id="KW-0808">Transferase</keyword>
<dbReference type="EMBL" id="NPEF01000091">
    <property type="protein sequence ID" value="PJZ92975.1"/>
    <property type="molecule type" value="Genomic_DNA"/>
</dbReference>
<keyword evidence="14" id="KW-1185">Reference proteome</keyword>
<dbReference type="GO" id="GO:0070475">
    <property type="term" value="P:rRNA base methylation"/>
    <property type="evidence" value="ECO:0007669"/>
    <property type="project" value="TreeGrafter"/>
</dbReference>
<comment type="similarity">
    <text evidence="2 10">Belongs to the RNA methyltransferase RsmE family.</text>
</comment>
<dbReference type="PANTHER" id="PTHR30027">
    <property type="entry name" value="RIBOSOMAL RNA SMALL SUBUNIT METHYLTRANSFERASE E"/>
    <property type="match status" value="1"/>
</dbReference>
<feature type="domain" description="Ribosomal RNA small subunit methyltransferase E methyltransferase" evidence="11">
    <location>
        <begin position="76"/>
        <end position="225"/>
    </location>
</feature>
<comment type="function">
    <text evidence="8 10">Specifically methylates the N3 position of the uracil ring of uridine 1498 (m3U1498) in 16S rRNA. Acts on the fully assembled 30S ribosomal subunit.</text>
</comment>
<evidence type="ECO:0000313" key="14">
    <source>
        <dbReference type="Proteomes" id="UP000232122"/>
    </source>
</evidence>
<name>A0A2N0B8V2_9LEPT</name>
<sequence>MGETIFFRRGWKPEAELRLNKEEVAHLRALRIFSENKELRILDGNGVDSTYEVEAGTDRGILKKTETHKPETSVAGIATAIPKGNRLEWLLQKGTELGLTHFYFLNFEQSDRRDFNLERSLKITEEAASQSKRIFLPFVAGPLSLREFLEDSEPRNRVGLYRLDPRGASEPRSEFFRNTIWLIGPEGGFRKTEIELMEEKNVPGIRAGDSILKIETAGLYAASLFRFFTYSENYTSEIN</sequence>
<reference evidence="13" key="1">
    <citation type="submission" date="2017-07" db="EMBL/GenBank/DDBJ databases">
        <title>Leptospira spp. isolated from tropical soils.</title>
        <authorList>
            <person name="Thibeaux R."/>
            <person name="Iraola G."/>
            <person name="Ferres I."/>
            <person name="Bierque E."/>
            <person name="Girault D."/>
            <person name="Soupe-Gilbert M.-E."/>
            <person name="Picardeau M."/>
            <person name="Goarant C."/>
        </authorList>
    </citation>
    <scope>NUCLEOTIDE SEQUENCE [LARGE SCALE GENOMIC DNA]</scope>
    <source>
        <strain evidence="13">ATI7-C-A5</strain>
    </source>
</reference>
<evidence type="ECO:0000256" key="6">
    <source>
        <dbReference type="ARBA" id="ARBA00022679"/>
    </source>
</evidence>
<reference evidence="12 14" key="2">
    <citation type="journal article" date="2018" name="Microb. Genom.">
        <title>Deciphering the unexplored Leptospira diversity from soils uncovers genomic evolution to virulence.</title>
        <authorList>
            <person name="Thibeaux R."/>
            <person name="Iraola G."/>
            <person name="Ferres I."/>
            <person name="Bierque E."/>
            <person name="Girault D."/>
            <person name="Soupe-Gilbert M.E."/>
            <person name="Picardeau M."/>
            <person name="Goarant C."/>
        </authorList>
    </citation>
    <scope>NUCLEOTIDE SEQUENCE [LARGE SCALE GENOMIC DNA]</scope>
    <source>
        <strain evidence="12 14">ATI7-C-A5</strain>
    </source>
</reference>
<dbReference type="RefSeq" id="WP_100765084.1">
    <property type="nucleotide sequence ID" value="NZ_NPEF02000004.1"/>
</dbReference>
<evidence type="ECO:0000256" key="8">
    <source>
        <dbReference type="ARBA" id="ARBA00025699"/>
    </source>
</evidence>
<dbReference type="AlphaFoldDB" id="A0A2N0B8V2"/>
<evidence type="ECO:0000259" key="11">
    <source>
        <dbReference type="Pfam" id="PF04452"/>
    </source>
</evidence>
<dbReference type="InterPro" id="IPR006700">
    <property type="entry name" value="RsmE"/>
</dbReference>
<dbReference type="PANTHER" id="PTHR30027:SF3">
    <property type="entry name" value="16S RRNA (URACIL(1498)-N(3))-METHYLTRANSFERASE"/>
    <property type="match status" value="1"/>
</dbReference>
<dbReference type="SUPFAM" id="SSF75217">
    <property type="entry name" value="alpha/beta knot"/>
    <property type="match status" value="1"/>
</dbReference>
<protein>
    <recommendedName>
        <fullName evidence="10">Ribosomal RNA small subunit methyltransferase E</fullName>
        <ecNumber evidence="10">2.1.1.193</ecNumber>
    </recommendedName>
</protein>
<dbReference type="EC" id="2.1.1.193" evidence="10"/>
<dbReference type="GO" id="GO:0070042">
    <property type="term" value="F:rRNA (uridine-N3-)-methyltransferase activity"/>
    <property type="evidence" value="ECO:0007669"/>
    <property type="project" value="TreeGrafter"/>
</dbReference>
<evidence type="ECO:0000256" key="3">
    <source>
        <dbReference type="ARBA" id="ARBA00022490"/>
    </source>
</evidence>
<keyword evidence="3 10" id="KW-0963">Cytoplasm</keyword>
<dbReference type="NCBIfam" id="TIGR00046">
    <property type="entry name" value="RsmE family RNA methyltransferase"/>
    <property type="match status" value="1"/>
</dbReference>
<dbReference type="CDD" id="cd18084">
    <property type="entry name" value="RsmE-like"/>
    <property type="match status" value="1"/>
</dbReference>
<dbReference type="InterPro" id="IPR046886">
    <property type="entry name" value="RsmE_MTase_dom"/>
</dbReference>
<comment type="catalytic activity">
    <reaction evidence="9 10">
        <text>uridine(1498) in 16S rRNA + S-adenosyl-L-methionine = N(3)-methyluridine(1498) in 16S rRNA + S-adenosyl-L-homocysteine + H(+)</text>
        <dbReference type="Rhea" id="RHEA:42920"/>
        <dbReference type="Rhea" id="RHEA-COMP:10283"/>
        <dbReference type="Rhea" id="RHEA-COMP:10284"/>
        <dbReference type="ChEBI" id="CHEBI:15378"/>
        <dbReference type="ChEBI" id="CHEBI:57856"/>
        <dbReference type="ChEBI" id="CHEBI:59789"/>
        <dbReference type="ChEBI" id="CHEBI:65315"/>
        <dbReference type="ChEBI" id="CHEBI:74502"/>
        <dbReference type="EC" id="2.1.1.193"/>
    </reaction>
</comment>
<dbReference type="Gene3D" id="3.40.1280.10">
    <property type="match status" value="1"/>
</dbReference>
<evidence type="ECO:0000256" key="7">
    <source>
        <dbReference type="ARBA" id="ARBA00022691"/>
    </source>
</evidence>
<evidence type="ECO:0000313" key="13">
    <source>
        <dbReference type="EMBL" id="PJZ92975.1"/>
    </source>
</evidence>
<dbReference type="Proteomes" id="UP000232122">
    <property type="component" value="Unassembled WGS sequence"/>
</dbReference>
<dbReference type="Pfam" id="PF04452">
    <property type="entry name" value="Methyltrans_RNA"/>
    <property type="match status" value="1"/>
</dbReference>
<proteinExistence type="inferred from homology"/>
<evidence type="ECO:0000256" key="10">
    <source>
        <dbReference type="PIRNR" id="PIRNR015601"/>
    </source>
</evidence>
<keyword evidence="7 10" id="KW-0949">S-adenosyl-L-methionine</keyword>